<reference evidence="1 2" key="1">
    <citation type="journal article" date="2014" name="Appl. Environ. Microbiol.">
        <title>Genomic features of a bumble bee symbiont reflect its host environment.</title>
        <authorList>
            <person name="Martinson V.G."/>
            <person name="Magoc T."/>
            <person name="Koch H."/>
            <person name="Salzberg S.L."/>
            <person name="Moran N.A."/>
        </authorList>
    </citation>
    <scope>NUCLEOTIDE SEQUENCE [LARGE SCALE GENOMIC DNA]</scope>
    <source>
        <strain evidence="1 2">Bimp</strain>
    </source>
</reference>
<gene>
    <name evidence="1" type="ORF">O970_06120</name>
</gene>
<evidence type="ECO:0000313" key="2">
    <source>
        <dbReference type="Proteomes" id="UP000506160"/>
    </source>
</evidence>
<accession>A0AB94IC43</accession>
<evidence type="ECO:0000313" key="1">
    <source>
        <dbReference type="EMBL" id="TEA26979.1"/>
    </source>
</evidence>
<keyword evidence="2" id="KW-1185">Reference proteome</keyword>
<sequence>MHSPSRVFAQYGDFTVEGFQLGIERNSNKALRSMSEFSNQISEKGLSNITVDNRTPILPNAPSNLAESVNQPQIFITINAAPNMNEQELANKVGKEVSRYFRGQQNNYRNSYRDID</sequence>
<dbReference type="RefSeq" id="WP_024496248.1">
    <property type="nucleotide sequence ID" value="NZ_AWGA01000059.1"/>
</dbReference>
<dbReference type="EMBL" id="AWGA01000059">
    <property type="protein sequence ID" value="TEA26979.1"/>
    <property type="molecule type" value="Genomic_DNA"/>
</dbReference>
<organism evidence="1 2">
    <name type="scientific">Candidatus Schmidhempelia bombi str. Bimp</name>
    <dbReference type="NCBI Taxonomy" id="1387197"/>
    <lineage>
        <taxon>Bacteria</taxon>
        <taxon>Pseudomonadati</taxon>
        <taxon>Pseudomonadota</taxon>
        <taxon>Gammaproteobacteria</taxon>
        <taxon>Orbales</taxon>
        <taxon>Orbaceae</taxon>
        <taxon>Candidatus Schmidhempelia</taxon>
    </lineage>
</organism>
<dbReference type="Proteomes" id="UP000506160">
    <property type="component" value="Unassembled WGS sequence"/>
</dbReference>
<comment type="caution">
    <text evidence="1">The sequence shown here is derived from an EMBL/GenBank/DDBJ whole genome shotgun (WGS) entry which is preliminary data.</text>
</comment>
<protein>
    <submittedName>
        <fullName evidence="1">Uncharacterized protein</fullName>
    </submittedName>
</protein>
<name>A0AB94IC43_9GAMM</name>
<proteinExistence type="predicted"/>
<dbReference type="AlphaFoldDB" id="A0AB94IC43"/>